<dbReference type="SMART" id="SM00776">
    <property type="entry name" value="NPCBM"/>
    <property type="match status" value="1"/>
</dbReference>
<evidence type="ECO:0000259" key="3">
    <source>
        <dbReference type="PROSITE" id="PS51723"/>
    </source>
</evidence>
<dbReference type="Gene3D" id="3.40.390.80">
    <property type="entry name" value="Peptidase M60, enhancin-like domain 2"/>
    <property type="match status" value="1"/>
</dbReference>
<feature type="domain" description="F5/8 type C" evidence="2">
    <location>
        <begin position="48"/>
        <end position="203"/>
    </location>
</feature>
<dbReference type="Gene3D" id="2.60.120.260">
    <property type="entry name" value="Galactose-binding domain-like"/>
    <property type="match status" value="1"/>
</dbReference>
<evidence type="ECO:0000259" key="2">
    <source>
        <dbReference type="PROSITE" id="PS50022"/>
    </source>
</evidence>
<dbReference type="Gene3D" id="2.60.40.10">
    <property type="entry name" value="Immunoglobulins"/>
    <property type="match status" value="2"/>
</dbReference>
<dbReference type="InterPro" id="IPR000421">
    <property type="entry name" value="FA58C"/>
</dbReference>
<dbReference type="Gene3D" id="1.10.390.30">
    <property type="entry name" value="Peptidase M60, enhancin-like domain 3"/>
    <property type="match status" value="1"/>
</dbReference>
<dbReference type="EMBL" id="CP129113">
    <property type="protein sequence ID" value="WLV24610.1"/>
    <property type="molecule type" value="Genomic_DNA"/>
</dbReference>
<dbReference type="Pfam" id="PF16403">
    <property type="entry name" value="Bact_surface_Ig-like"/>
    <property type="match status" value="1"/>
</dbReference>
<organism evidence="4 5">
    <name type="scientific">Aciduricibacillus chroicocephali</name>
    <dbReference type="NCBI Taxonomy" id="3054939"/>
    <lineage>
        <taxon>Bacteria</taxon>
        <taxon>Bacillati</taxon>
        <taxon>Bacillota</taxon>
        <taxon>Bacilli</taxon>
        <taxon>Bacillales</taxon>
        <taxon>Bacillaceae</taxon>
        <taxon>Aciduricibacillus</taxon>
    </lineage>
</organism>
<dbReference type="InterPro" id="IPR032179">
    <property type="entry name" value="Cry22Aa_Ig-like"/>
</dbReference>
<dbReference type="RefSeq" id="WP_348027813.1">
    <property type="nucleotide sequence ID" value="NZ_CP129113.1"/>
</dbReference>
<sequence length="1089" mass="121866">MKKKLFLSIILLGTAAFTISDLFPYPNSKVAFAEESSASAIDSSIFSIPSEDMAAYDKAFRVPAEAIQSIKNNGGTYGDRVISRAIDGDPDTFWETGKPNSDTFKNQFEVTFKEPQTINRMTYATRQDGTKPKGFPKSFEIYASQSESGNDYALIGKGSYSGNVTAETMEYTFKKTTAKRVKFVFVEAHQDWTSASEVAFYKEDVLSKTVDNLFTDGTMTAVNEKYANLSYLEELIAQAESHPLRAHLIHRLSLAKEIVNGADFKKDILTLPQNGNSVHQSRTVLRMSRFGTNFLSTGIVALPGETFKVYVDADPNGPLPSIAFTQQEASFNNWNRTYNLKPGENTFTVPKIYDNNWSMKSNPGGAVYFINPYTASEQPKAPRVRIAGGEKFPIFTSGDDPAAFLKELKAYKTKLDAHKDKMIDIFELNMKNVTFTGTTTGAYDAYVTRGVQPEDTIRAWNSIMDDMFAFAGIDGRSAVHSKGNARSFIRLMQPYGAAYAGMEHVGIQRGDMSIYLDPSRIDSIMWGIVHEFGHEMDISAAEWTEITNNMWSSYIYMKRGLGDRVQYSSIFENQSPDEYGSTKGFYDYGYFEKLAMFWQLQIKNDHYWADLESLYRERKPAVSNEQQKRDTMILYSSEVMGADLTEYFNRYKFTLSDAGKEKMAALKLPKLDKKLWYLHTAAYQYKGQGFTKAYKPSIKSVVTSDKKVTLSYSIEEEAKKDVLGYEIIRDGKVIGFTKDTSYVDKSAEIGKTYGYSVVAYDKKLNASQSSSVYEKQTAEPHLKVLDAITIQKGDQFDPFARVKAFDVNNEDITANVKVIQSNVDVSKVGAYEVIYEVADQAGHKTTGKTRVQVVSKVVYASDIPWKSVTNTYKQTQYDKTINGEPLQLFDGIQANVYQKGIGTHANSAVVYDVSGKGFDTFEARIGVEQHVADNNMSSVIFQIYVDGVKKYDSSVMKHKTPEKFVQVDITGASEVKLVLNDGGNGIGSDHGAWGDAKFITTDSMSQEEKDLRALLEFTKPITDTTFVKPSLSMKAIRLANVVMTTQEVEKKLEAGELSLQDMKIVTGTLTNYVENIGQVYKPGMKPVQF</sequence>
<dbReference type="InterPro" id="IPR038637">
    <property type="entry name" value="NPCBM_sf"/>
</dbReference>
<dbReference type="InterPro" id="IPR042279">
    <property type="entry name" value="Pep_M60_3"/>
</dbReference>
<dbReference type="PROSITE" id="PS51723">
    <property type="entry name" value="PEPTIDASE_M60"/>
    <property type="match status" value="1"/>
</dbReference>
<dbReference type="InterPro" id="IPR008979">
    <property type="entry name" value="Galactose-bd-like_sf"/>
</dbReference>
<dbReference type="Proteomes" id="UP001180087">
    <property type="component" value="Chromosome"/>
</dbReference>
<protein>
    <submittedName>
        <fullName evidence="4">NPCBM/NEW2 domain-containing protein</fullName>
    </submittedName>
</protein>
<keyword evidence="5" id="KW-1185">Reference proteome</keyword>
<evidence type="ECO:0000313" key="5">
    <source>
        <dbReference type="Proteomes" id="UP001180087"/>
    </source>
</evidence>
<keyword evidence="1" id="KW-0732">Signal</keyword>
<feature type="signal peptide" evidence="1">
    <location>
        <begin position="1"/>
        <end position="18"/>
    </location>
</feature>
<dbReference type="Gene3D" id="2.60.120.1250">
    <property type="entry name" value="Peptidase M60, enhancin-like domain 1"/>
    <property type="match status" value="1"/>
</dbReference>
<dbReference type="Pfam" id="PF08305">
    <property type="entry name" value="NPCBM"/>
    <property type="match status" value="1"/>
</dbReference>
<feature type="chain" id="PRO_5045584358" evidence="1">
    <location>
        <begin position="19"/>
        <end position="1089"/>
    </location>
</feature>
<name>A0ABY9KV86_9BACI</name>
<dbReference type="PROSITE" id="PS50022">
    <property type="entry name" value="FA58C_3"/>
    <property type="match status" value="1"/>
</dbReference>
<feature type="domain" description="Peptidase M60" evidence="3">
    <location>
        <begin position="292"/>
        <end position="605"/>
    </location>
</feature>
<gene>
    <name evidence="4" type="ORF">QR721_13365</name>
</gene>
<dbReference type="InterPro" id="IPR013783">
    <property type="entry name" value="Ig-like_fold"/>
</dbReference>
<evidence type="ECO:0000256" key="1">
    <source>
        <dbReference type="SAM" id="SignalP"/>
    </source>
</evidence>
<dbReference type="Gene3D" id="2.60.120.1060">
    <property type="entry name" value="NPCBM/NEW2 domain"/>
    <property type="match status" value="1"/>
</dbReference>
<dbReference type="Pfam" id="PF13402">
    <property type="entry name" value="Peptidase_M60"/>
    <property type="match status" value="1"/>
</dbReference>
<dbReference type="SUPFAM" id="SSF49785">
    <property type="entry name" value="Galactose-binding domain-like"/>
    <property type="match status" value="2"/>
</dbReference>
<dbReference type="SMART" id="SM01276">
    <property type="entry name" value="M60-like"/>
    <property type="match status" value="1"/>
</dbReference>
<accession>A0ABY9KV86</accession>
<dbReference type="Pfam" id="PF00754">
    <property type="entry name" value="F5_F8_type_C"/>
    <property type="match status" value="1"/>
</dbReference>
<proteinExistence type="predicted"/>
<evidence type="ECO:0000313" key="4">
    <source>
        <dbReference type="EMBL" id="WLV24610.1"/>
    </source>
</evidence>
<reference evidence="4" key="1">
    <citation type="submission" date="2023-06" db="EMBL/GenBank/DDBJ databases">
        <title>A Treasure from Seagulls: Isolation and Description of Aciduricobacillus qingdaonensis gen. nov., sp. nov., a Rare Obligately Uric Acid-utilizing Member in the Family Bacillaceae.</title>
        <authorList>
            <person name="Liu W."/>
            <person name="Wang B."/>
        </authorList>
    </citation>
    <scope>NUCLEOTIDE SEQUENCE</scope>
    <source>
        <strain evidence="4">44XB</strain>
    </source>
</reference>
<dbReference type="InterPro" id="IPR013222">
    <property type="entry name" value="Glyco_hyd_98_carb-bd"/>
</dbReference>
<dbReference type="InterPro" id="IPR031161">
    <property type="entry name" value="Peptidase_M60_dom"/>
</dbReference>